<dbReference type="InterPro" id="IPR050259">
    <property type="entry name" value="SDR"/>
</dbReference>
<dbReference type="PROSITE" id="PS00061">
    <property type="entry name" value="ADH_SHORT"/>
    <property type="match status" value="1"/>
</dbReference>
<dbReference type="Proteomes" id="UP000006230">
    <property type="component" value="Unassembled WGS sequence"/>
</dbReference>
<dbReference type="InterPro" id="IPR002347">
    <property type="entry name" value="SDR_fam"/>
</dbReference>
<dbReference type="InterPro" id="IPR020904">
    <property type="entry name" value="Sc_DH/Rdtase_CS"/>
</dbReference>
<dbReference type="GO" id="GO:0032787">
    <property type="term" value="P:monocarboxylic acid metabolic process"/>
    <property type="evidence" value="ECO:0007669"/>
    <property type="project" value="UniProtKB-ARBA"/>
</dbReference>
<dbReference type="EMBL" id="AATQ01000048">
    <property type="protein sequence ID" value="EAU44376.1"/>
    <property type="molecule type" value="Genomic_DNA"/>
</dbReference>
<dbReference type="eggNOG" id="COG1028">
    <property type="taxonomic scope" value="Bacteria"/>
</dbReference>
<dbReference type="Gene3D" id="3.40.50.720">
    <property type="entry name" value="NAD(P)-binding Rossmann-like Domain"/>
    <property type="match status" value="1"/>
</dbReference>
<dbReference type="FunFam" id="3.40.50.720:FF:000084">
    <property type="entry name" value="Short-chain dehydrogenase reductase"/>
    <property type="match status" value="1"/>
</dbReference>
<dbReference type="InterPro" id="IPR036291">
    <property type="entry name" value="NAD(P)-bd_dom_sf"/>
</dbReference>
<sequence length="248" mass="25551">MLEGRHALVTGGGTGIGLSIARTLAEAGASVTICGRRAEVLEAAGAPLHPQVMDVTDEASVRAGIAAATAARGPVQILIANAGLARPAQFPDISLEDWRRSLAANLDGAFLTTREVLPAMLEAGWGRVIAISSIAGVKGMKRAAPYVAAKHGLVGLMRALSADHLAQPVTFNALCPAYVETDIARQNIARVMQREGLGRDAATALVQSANPHGRLIPPEDIASAALWLCGPGSDSIDGQAIQISGGEF</sequence>
<evidence type="ECO:0000259" key="3">
    <source>
        <dbReference type="SMART" id="SM00822"/>
    </source>
</evidence>
<dbReference type="SMART" id="SM00822">
    <property type="entry name" value="PKS_KR"/>
    <property type="match status" value="1"/>
</dbReference>
<keyword evidence="5" id="KW-1185">Reference proteome</keyword>
<feature type="domain" description="Ketoreductase" evidence="3">
    <location>
        <begin position="5"/>
        <end position="168"/>
    </location>
</feature>
<name>Q0FJI2_SALBH</name>
<dbReference type="AlphaFoldDB" id="Q0FJI2"/>
<comment type="caution">
    <text evidence="4">The sequence shown here is derived from an EMBL/GenBank/DDBJ whole genome shotgun (WGS) entry which is preliminary data.</text>
</comment>
<comment type="similarity">
    <text evidence="1 2">Belongs to the short-chain dehydrogenases/reductases (SDR) family.</text>
</comment>
<protein>
    <submittedName>
        <fullName evidence="4">D-beta-hydroxybutyrate dehydrogenase</fullName>
    </submittedName>
</protein>
<dbReference type="PRINTS" id="PR00081">
    <property type="entry name" value="GDHRDH"/>
</dbReference>
<evidence type="ECO:0000313" key="5">
    <source>
        <dbReference type="Proteomes" id="UP000006230"/>
    </source>
</evidence>
<gene>
    <name evidence="4" type="ORF">R2601_08511</name>
</gene>
<dbReference type="RefSeq" id="WP_007792109.1">
    <property type="nucleotide sequence ID" value="NZ_DS022276.1"/>
</dbReference>
<dbReference type="OrthoDB" id="9804774at2"/>
<evidence type="ECO:0000256" key="1">
    <source>
        <dbReference type="ARBA" id="ARBA00006484"/>
    </source>
</evidence>
<proteinExistence type="inferred from homology"/>
<dbReference type="SUPFAM" id="SSF51735">
    <property type="entry name" value="NAD(P)-binding Rossmann-fold domains"/>
    <property type="match status" value="1"/>
</dbReference>
<dbReference type="InterPro" id="IPR057326">
    <property type="entry name" value="KR_dom"/>
</dbReference>
<dbReference type="STRING" id="314265.R2601_08511"/>
<accession>Q0FJI2</accession>
<dbReference type="PANTHER" id="PTHR42879">
    <property type="entry name" value="3-OXOACYL-(ACYL-CARRIER-PROTEIN) REDUCTASE"/>
    <property type="match status" value="1"/>
</dbReference>
<evidence type="ECO:0000256" key="2">
    <source>
        <dbReference type="RuleBase" id="RU000363"/>
    </source>
</evidence>
<dbReference type="PANTHER" id="PTHR42879:SF2">
    <property type="entry name" value="3-OXOACYL-[ACYL-CARRIER-PROTEIN] REDUCTASE FABG"/>
    <property type="match status" value="1"/>
</dbReference>
<dbReference type="PRINTS" id="PR00080">
    <property type="entry name" value="SDRFAMILY"/>
</dbReference>
<dbReference type="Pfam" id="PF00106">
    <property type="entry name" value="adh_short"/>
    <property type="match status" value="1"/>
</dbReference>
<organism evidence="4 5">
    <name type="scientific">Salipiger bermudensis (strain DSM 26914 / JCM 13377 / KCTC 12554 / HTCC2601)</name>
    <name type="common">Pelagibaca bermudensis</name>
    <dbReference type="NCBI Taxonomy" id="314265"/>
    <lineage>
        <taxon>Bacteria</taxon>
        <taxon>Pseudomonadati</taxon>
        <taxon>Pseudomonadota</taxon>
        <taxon>Alphaproteobacteria</taxon>
        <taxon>Rhodobacterales</taxon>
        <taxon>Roseobacteraceae</taxon>
        <taxon>Salipiger</taxon>
    </lineage>
</organism>
<dbReference type="HOGENOM" id="CLU_010194_1_2_5"/>
<reference evidence="4 5" key="1">
    <citation type="journal article" date="2010" name="J. Bacteriol.">
        <title>Genome sequences of Pelagibaca bermudensis HTCC2601T and Maritimibacter alkaliphilus HTCC2654T, the type strains of two marine Roseobacter genera.</title>
        <authorList>
            <person name="Thrash J.C."/>
            <person name="Cho J.C."/>
            <person name="Ferriera S."/>
            <person name="Johnson J."/>
            <person name="Vergin K.L."/>
            <person name="Giovannoni S.J."/>
        </authorList>
    </citation>
    <scope>NUCLEOTIDE SEQUENCE [LARGE SCALE GENOMIC DNA]</scope>
    <source>
        <strain evidence="5">DSM 26914 / JCM 13377 / KCTC 12554 / HTCC2601</strain>
    </source>
</reference>
<evidence type="ECO:0000313" key="4">
    <source>
        <dbReference type="EMBL" id="EAU44376.1"/>
    </source>
</evidence>
<dbReference type="CDD" id="cd05233">
    <property type="entry name" value="SDR_c"/>
    <property type="match status" value="1"/>
</dbReference>